<evidence type="ECO:0000313" key="5">
    <source>
        <dbReference type="EMBL" id="CEI60199.1"/>
    </source>
</evidence>
<dbReference type="Pfam" id="PF00144">
    <property type="entry name" value="Beta-lactamase"/>
    <property type="match status" value="1"/>
</dbReference>
<dbReference type="PANTHER" id="PTHR22935:SF95">
    <property type="entry name" value="BETA-LACTAMASE-LIKE 1-RELATED"/>
    <property type="match status" value="1"/>
</dbReference>
<evidence type="ECO:0000259" key="4">
    <source>
        <dbReference type="Pfam" id="PF26335"/>
    </source>
</evidence>
<proteinExistence type="inferred from homology"/>
<keyword evidence="6" id="KW-1185">Reference proteome</keyword>
<dbReference type="AlphaFoldDB" id="A0A2L2SV67"/>
<name>A0A2L2SV67_9HYPO</name>
<dbReference type="SUPFAM" id="SSF56601">
    <property type="entry name" value="beta-lactamase/transpeptidase-like"/>
    <property type="match status" value="1"/>
</dbReference>
<dbReference type="InterPro" id="IPR001466">
    <property type="entry name" value="Beta-lactam-related"/>
</dbReference>
<dbReference type="InterPro" id="IPR058664">
    <property type="entry name" value="ARB_00930-like_C"/>
</dbReference>
<dbReference type="InterPro" id="IPR051478">
    <property type="entry name" value="Beta-lactamase-like_AB/R"/>
</dbReference>
<evidence type="ECO:0000256" key="2">
    <source>
        <dbReference type="SAM" id="SignalP"/>
    </source>
</evidence>
<dbReference type="Proteomes" id="UP000245910">
    <property type="component" value="Chromosome II"/>
</dbReference>
<dbReference type="InterPro" id="IPR012338">
    <property type="entry name" value="Beta-lactam/transpept-like"/>
</dbReference>
<reference evidence="6" key="1">
    <citation type="submission" date="2014-10" db="EMBL/GenBank/DDBJ databases">
        <authorList>
            <person name="King R."/>
        </authorList>
    </citation>
    <scope>NUCLEOTIDE SEQUENCE [LARGE SCALE GENOMIC DNA]</scope>
    <source>
        <strain evidence="6">A3/5</strain>
    </source>
</reference>
<comment type="similarity">
    <text evidence="1">Belongs to the beta-lactamase family.</text>
</comment>
<evidence type="ECO:0000313" key="6">
    <source>
        <dbReference type="Proteomes" id="UP000245910"/>
    </source>
</evidence>
<organism evidence="5 6">
    <name type="scientific">Fusarium venenatum</name>
    <dbReference type="NCBI Taxonomy" id="56646"/>
    <lineage>
        <taxon>Eukaryota</taxon>
        <taxon>Fungi</taxon>
        <taxon>Dikarya</taxon>
        <taxon>Ascomycota</taxon>
        <taxon>Pezizomycotina</taxon>
        <taxon>Sordariomycetes</taxon>
        <taxon>Hypocreomycetidae</taxon>
        <taxon>Hypocreales</taxon>
        <taxon>Nectriaceae</taxon>
        <taxon>Fusarium</taxon>
    </lineage>
</organism>
<feature type="signal peptide" evidence="2">
    <location>
        <begin position="1"/>
        <end position="20"/>
    </location>
</feature>
<dbReference type="EMBL" id="LN649230">
    <property type="protein sequence ID" value="CEI60199.1"/>
    <property type="molecule type" value="Genomic_DNA"/>
</dbReference>
<keyword evidence="2" id="KW-0732">Signal</keyword>
<evidence type="ECO:0000256" key="1">
    <source>
        <dbReference type="ARBA" id="ARBA00038473"/>
    </source>
</evidence>
<accession>A0A2L2SV67</accession>
<sequence>MPSLSKIAAVAAGALTLVDAKACPPLGAVFPPPQAPGESPLVQKAAAALKTGLEAEIASQFNNSGLSIGVKSIHEEDPLFTYHFTPPNPGEGSDKVDEDTVFRIASGSKLFTALAARVNEKIDLQASVLKYLPELNKTAGDDDILSLKWEDITVGSLASHLSGVGVDMAQDLAIVGAKPWAPFGLPDIPKGKGPSCSGLPGTIPCTREDLLEQVNLRPPVYAPFTNPVYSNVGHALLGLVLEAAEDMPFEDIIKRDILDVVGMKSTYVDKTPPTKDLFIPEKEPTWNSTLAVFDSFSAGGMFSSVSDMLLLAEGILNNKFLSPAETRKWMKPEANTASWGYQVGGPWEILRSDNITSDGRLIDIYTKSGDLGLYHSQTVLIPDYDIVISIMSGGLEASANPYVTSTILSAVIQNLLPAIEKVGRDEAKDTFAGTYEDKETNSTIAFTQDSGPGFKIKSWQMRGFDVLNNIGNYNFNALESGASTKTPYVDARMYPSNLAKKGETAWRAVFDRTDSNTDTKFEKDLFFEDGTCQTWFQQDRMVYNYLPLDLFVFVEGEDGVSEAVKSPAFNITLTKVRQPAEKKNTGEGETNAAGVGERFGVAGLMVFVMVTMMNLF</sequence>
<dbReference type="Pfam" id="PF26335">
    <property type="entry name" value="ARB_00930_C"/>
    <property type="match status" value="1"/>
</dbReference>
<feature type="chain" id="PRO_5014623563" evidence="2">
    <location>
        <begin position="21"/>
        <end position="616"/>
    </location>
</feature>
<evidence type="ECO:0000259" key="3">
    <source>
        <dbReference type="Pfam" id="PF00144"/>
    </source>
</evidence>
<dbReference type="STRING" id="56646.A0A2L2SV67"/>
<protein>
    <submittedName>
        <fullName evidence="5">Uncharacterized protein</fullName>
    </submittedName>
</protein>
<dbReference type="PANTHER" id="PTHR22935">
    <property type="entry name" value="PENICILLIN-BINDING PROTEIN"/>
    <property type="match status" value="1"/>
</dbReference>
<feature type="domain" description="Beta-lactamase-like ARB-00930-like C-terminal" evidence="4">
    <location>
        <begin position="424"/>
        <end position="576"/>
    </location>
</feature>
<dbReference type="Gene3D" id="3.40.710.10">
    <property type="entry name" value="DD-peptidase/beta-lactamase superfamily"/>
    <property type="match status" value="1"/>
</dbReference>
<feature type="domain" description="Beta-lactamase-related" evidence="3">
    <location>
        <begin position="92"/>
        <end position="394"/>
    </location>
</feature>